<keyword evidence="2" id="KW-1185">Reference proteome</keyword>
<dbReference type="EMBL" id="MU275920">
    <property type="protein sequence ID" value="KAI0046643.1"/>
    <property type="molecule type" value="Genomic_DNA"/>
</dbReference>
<protein>
    <submittedName>
        <fullName evidence="1">Uncharacterized protein</fullName>
    </submittedName>
</protein>
<evidence type="ECO:0000313" key="1">
    <source>
        <dbReference type="EMBL" id="KAI0046643.1"/>
    </source>
</evidence>
<comment type="caution">
    <text evidence="1">The sequence shown here is derived from an EMBL/GenBank/DDBJ whole genome shotgun (WGS) entry which is preliminary data.</text>
</comment>
<evidence type="ECO:0000313" key="2">
    <source>
        <dbReference type="Proteomes" id="UP000814033"/>
    </source>
</evidence>
<sequence length="158" mass="17309">MCCLYPPPNRISMPVFDPFSQTKACFSPCATPAAVNWRAEALKNRELGVYIEPRRAEQVMPTRGVDLTIACSSTSNHSTRAPRHSRAREQPRLGHPLLSVQVVRGAHFKARRPGGAPSSHNGACTISHCLFPLVRRCGICIASYSARTRGRSADRPDG</sequence>
<reference evidence="1" key="2">
    <citation type="journal article" date="2022" name="New Phytol.">
        <title>Evolutionary transition to the ectomycorrhizal habit in the genomes of a hyperdiverse lineage of mushroom-forming fungi.</title>
        <authorList>
            <person name="Looney B."/>
            <person name="Miyauchi S."/>
            <person name="Morin E."/>
            <person name="Drula E."/>
            <person name="Courty P.E."/>
            <person name="Kohler A."/>
            <person name="Kuo A."/>
            <person name="LaButti K."/>
            <person name="Pangilinan J."/>
            <person name="Lipzen A."/>
            <person name="Riley R."/>
            <person name="Andreopoulos W."/>
            <person name="He G."/>
            <person name="Johnson J."/>
            <person name="Nolan M."/>
            <person name="Tritt A."/>
            <person name="Barry K.W."/>
            <person name="Grigoriev I.V."/>
            <person name="Nagy L.G."/>
            <person name="Hibbett D."/>
            <person name="Henrissat B."/>
            <person name="Matheny P.B."/>
            <person name="Labbe J."/>
            <person name="Martin F.M."/>
        </authorList>
    </citation>
    <scope>NUCLEOTIDE SEQUENCE</scope>
    <source>
        <strain evidence="1">FP105234-sp</strain>
    </source>
</reference>
<name>A0ACB8RT18_9AGAM</name>
<reference evidence="1" key="1">
    <citation type="submission" date="2021-02" db="EMBL/GenBank/DDBJ databases">
        <authorList>
            <consortium name="DOE Joint Genome Institute"/>
            <person name="Ahrendt S."/>
            <person name="Looney B.P."/>
            <person name="Miyauchi S."/>
            <person name="Morin E."/>
            <person name="Drula E."/>
            <person name="Courty P.E."/>
            <person name="Chicoki N."/>
            <person name="Fauchery L."/>
            <person name="Kohler A."/>
            <person name="Kuo A."/>
            <person name="Labutti K."/>
            <person name="Pangilinan J."/>
            <person name="Lipzen A."/>
            <person name="Riley R."/>
            <person name="Andreopoulos W."/>
            <person name="He G."/>
            <person name="Johnson J."/>
            <person name="Barry K.W."/>
            <person name="Grigoriev I.V."/>
            <person name="Nagy L."/>
            <person name="Hibbett D."/>
            <person name="Henrissat B."/>
            <person name="Matheny P.B."/>
            <person name="Labbe J."/>
            <person name="Martin F."/>
        </authorList>
    </citation>
    <scope>NUCLEOTIDE SEQUENCE</scope>
    <source>
        <strain evidence="1">FP105234-sp</strain>
    </source>
</reference>
<accession>A0ACB8RT18</accession>
<gene>
    <name evidence="1" type="ORF">FA95DRAFT_1345579</name>
</gene>
<dbReference type="Proteomes" id="UP000814033">
    <property type="component" value="Unassembled WGS sequence"/>
</dbReference>
<organism evidence="1 2">
    <name type="scientific">Auriscalpium vulgare</name>
    <dbReference type="NCBI Taxonomy" id="40419"/>
    <lineage>
        <taxon>Eukaryota</taxon>
        <taxon>Fungi</taxon>
        <taxon>Dikarya</taxon>
        <taxon>Basidiomycota</taxon>
        <taxon>Agaricomycotina</taxon>
        <taxon>Agaricomycetes</taxon>
        <taxon>Russulales</taxon>
        <taxon>Auriscalpiaceae</taxon>
        <taxon>Auriscalpium</taxon>
    </lineage>
</organism>
<proteinExistence type="predicted"/>